<proteinExistence type="predicted"/>
<dbReference type="InterPro" id="IPR003715">
    <property type="entry name" value="Poly_export_N"/>
</dbReference>
<protein>
    <submittedName>
        <fullName evidence="5">Ligand-binding protein</fullName>
    </submittedName>
</protein>
<evidence type="ECO:0000313" key="6">
    <source>
        <dbReference type="Proteomes" id="UP000239590"/>
    </source>
</evidence>
<keyword evidence="2" id="KW-0812">Transmembrane</keyword>
<dbReference type="OrthoDB" id="9808948at2"/>
<comment type="caution">
    <text evidence="5">The sequence shown here is derived from an EMBL/GenBank/DDBJ whole genome shotgun (WGS) entry which is preliminary data.</text>
</comment>
<evidence type="ECO:0000313" key="5">
    <source>
        <dbReference type="EMBL" id="PQA60076.1"/>
    </source>
</evidence>
<feature type="domain" description="Polysaccharide export protein N-terminal" evidence="3">
    <location>
        <begin position="137"/>
        <end position="203"/>
    </location>
</feature>
<organism evidence="5 6">
    <name type="scientific">Siphonobacter curvatus</name>
    <dbReference type="NCBI Taxonomy" id="2094562"/>
    <lineage>
        <taxon>Bacteria</taxon>
        <taxon>Pseudomonadati</taxon>
        <taxon>Bacteroidota</taxon>
        <taxon>Cytophagia</taxon>
        <taxon>Cytophagales</taxon>
        <taxon>Cytophagaceae</taxon>
        <taxon>Siphonobacter</taxon>
    </lineage>
</organism>
<dbReference type="PANTHER" id="PTHR33619:SF3">
    <property type="entry name" value="POLYSACCHARIDE EXPORT PROTEIN GFCE-RELATED"/>
    <property type="match status" value="1"/>
</dbReference>
<name>A0A2S7IQX7_9BACT</name>
<feature type="transmembrane region" description="Helical" evidence="2">
    <location>
        <begin position="797"/>
        <end position="818"/>
    </location>
</feature>
<reference evidence="6" key="1">
    <citation type="submission" date="2018-02" db="EMBL/GenBank/DDBJ databases">
        <title>Genome sequencing of Solimonas sp. HR-BB.</title>
        <authorList>
            <person name="Lee Y."/>
            <person name="Jeon C.O."/>
        </authorList>
    </citation>
    <scope>NUCLEOTIDE SEQUENCE [LARGE SCALE GENOMIC DNA]</scope>
    <source>
        <strain evidence="6">HR-U</strain>
    </source>
</reference>
<sequence>MLPFVRPSVFRTFLFVPLLQSASTLKLTLISGFLLFTQLVWAQIPQLPYPSSSLPANFPIQQQQPTLVNPGNTNQVDNAQQRQYIQDQRAKAREDSVRLLRANTEEPGTKEQKIKIFGADIFSNKSLDIAPITNIPTPKGYILGAGDQLIINVYGDLYRDINIQKTITPEGILQLEQVGPIFVNGLTIEAATERIRAKLARIYPIGRGMDMSIRIGNIRSIRINFIGEVVNPGTYNLPSLATVMNALYFSGGPTASGSFRTINLIRRNRSGQDTVFRTIDLYKYLTKGLRMSDISLKDDDVIQIPPYRSRVELTSGVKKTGYFELLPGEKLGDLVAYAGGLVEDAYRPTITIQRITPNGRKFIDVREEEMNTFEVMNGDRVGINRVPEREENMVVVSGAVYMPGSYPLDRNPTVKDLIRRAEGPKRDAFLGRAAIHRQKDDLTEELIPVNLTRILNGKDTNIVLKPLDRLEVASVTQLREGMTVRILGEVNTPKGDSAETNGYYPWFEGMTVEDLIITAGNLRAAASPNHIEVIRPKRLDSDDPKLINSTLAETFTLSISRDLRLTDEASKFQLKPYDVVYVRASPNFENNQAAKVEGQVRTPGDYGLVDRDERISDLIKRAGGLTAYAYVEGASLIRRTKLTKAEIDQQQKTLNTISNDGRKSALQADVVAENKEEAIGIDLKKILEKPHTDIDLILQDGDLLTVPKFNPTIKIEGEVQLPTTTRYTKNVGVGEYISRAGGFTSRSVKKRTYVIYANGYAKKTKRFLFFNSYPEVRPGSRIIVPVRTQADITAAQVMGVIGTIGGSLSGLLGIYAILRTL</sequence>
<keyword evidence="2" id="KW-0472">Membrane</keyword>
<accession>A0A2S7IQX7</accession>
<dbReference type="InterPro" id="IPR019554">
    <property type="entry name" value="Soluble_ligand-bd"/>
</dbReference>
<dbReference type="Proteomes" id="UP000239590">
    <property type="component" value="Unassembled WGS sequence"/>
</dbReference>
<dbReference type="GO" id="GO:0015159">
    <property type="term" value="F:polysaccharide transmembrane transporter activity"/>
    <property type="evidence" value="ECO:0007669"/>
    <property type="project" value="InterPro"/>
</dbReference>
<dbReference type="EMBL" id="PTRA01000001">
    <property type="protein sequence ID" value="PQA60076.1"/>
    <property type="molecule type" value="Genomic_DNA"/>
</dbReference>
<keyword evidence="1" id="KW-0732">Signal</keyword>
<dbReference type="Gene3D" id="3.10.560.10">
    <property type="entry name" value="Outer membrane lipoprotein wza domain like"/>
    <property type="match status" value="5"/>
</dbReference>
<keyword evidence="6" id="KW-1185">Reference proteome</keyword>
<evidence type="ECO:0000259" key="3">
    <source>
        <dbReference type="Pfam" id="PF02563"/>
    </source>
</evidence>
<feature type="domain" description="Soluble ligand binding" evidence="4">
    <location>
        <begin position="317"/>
        <end position="360"/>
    </location>
</feature>
<dbReference type="InterPro" id="IPR049712">
    <property type="entry name" value="Poly_export"/>
</dbReference>
<feature type="domain" description="Soluble ligand binding" evidence="4">
    <location>
        <begin position="394"/>
        <end position="438"/>
    </location>
</feature>
<dbReference type="Pfam" id="PF10531">
    <property type="entry name" value="SLBB"/>
    <property type="match status" value="4"/>
</dbReference>
<dbReference type="Pfam" id="PF02563">
    <property type="entry name" value="Poly_export"/>
    <property type="match status" value="1"/>
</dbReference>
<evidence type="ECO:0000256" key="2">
    <source>
        <dbReference type="SAM" id="Phobius"/>
    </source>
</evidence>
<feature type="domain" description="Soluble ligand binding" evidence="4">
    <location>
        <begin position="227"/>
        <end position="274"/>
    </location>
</feature>
<gene>
    <name evidence="5" type="ORF">C5O19_10805</name>
</gene>
<evidence type="ECO:0000256" key="1">
    <source>
        <dbReference type="ARBA" id="ARBA00022729"/>
    </source>
</evidence>
<dbReference type="AlphaFoldDB" id="A0A2S7IQX7"/>
<evidence type="ECO:0000259" key="4">
    <source>
        <dbReference type="Pfam" id="PF10531"/>
    </source>
</evidence>
<feature type="domain" description="Soluble ligand binding" evidence="4">
    <location>
        <begin position="596"/>
        <end position="639"/>
    </location>
</feature>
<dbReference type="PANTHER" id="PTHR33619">
    <property type="entry name" value="POLYSACCHARIDE EXPORT PROTEIN GFCE-RELATED"/>
    <property type="match status" value="1"/>
</dbReference>
<keyword evidence="2" id="KW-1133">Transmembrane helix</keyword>